<reference evidence="4 5" key="1">
    <citation type="submission" date="2018-07" db="EMBL/GenBank/DDBJ databases">
        <title>Draft Genome Assemblies for Five Robust Yarrowia lipolytica Strains Exhibiting High Lipid Production and Pentose Sugar Utilization and Sugar Alcohol Secretion from Undetoxified Lignocellulosic Biomass Hydrolysates.</title>
        <authorList>
            <consortium name="DOE Joint Genome Institute"/>
            <person name="Walker C."/>
            <person name="Ryu S."/>
            <person name="Na H."/>
            <person name="Zane M."/>
            <person name="LaButti K."/>
            <person name="Lipzen A."/>
            <person name="Haridas S."/>
            <person name="Barry K."/>
            <person name="Grigoriev I.V."/>
            <person name="Quarterman J."/>
            <person name="Slininger P."/>
            <person name="Dien B."/>
            <person name="Trinh C.T."/>
        </authorList>
    </citation>
    <scope>NUCLEOTIDE SEQUENCE [LARGE SCALE GENOMIC DNA]</scope>
    <source>
        <strain evidence="4 5">YB392</strain>
    </source>
</reference>
<name>A0A371C2B3_YARLL</name>
<dbReference type="PROSITE" id="PS00036">
    <property type="entry name" value="BZIP_BASIC"/>
    <property type="match status" value="1"/>
</dbReference>
<evidence type="ECO:0000256" key="2">
    <source>
        <dbReference type="SAM" id="MobiDB-lite"/>
    </source>
</evidence>
<sequence>MDVAFLLCTFGPFSYGLVLVVRSERIQHHHFKLKELQHGRQTPQQPVRHLHLAHKTKLHSFPQNYPKKLSNRLPATTAKGPALQRKKRPQNQSERHLPTTLPLQFSTTDTTSAHPAWSASLSKLGSHRVERTEHHLAFDSPSYRSLGFEYSDNSNPLNASFLIPQYNKESTTPQEPKCVTSTPHHNPSGPSSSGFVSNLGCDDLSDFCNLFDAPPSLTVSPDSVFSKSESVCSSSNLDYSYDFGDQKTAGDAIFNGPLEDPQDWSPLFEAPTSQAETPASSSVTQSPPLMIRTFHSTERRSAIVVNNNNKVSKPSPNFSSKKLSPVAQAPIVVSDASDSSAIRRARNTEAARRSRAKKNEKIQELEALVAELMNQNESLQAELRVYRRLSE</sequence>
<dbReference type="Proteomes" id="UP000256601">
    <property type="component" value="Unassembled WGS sequence"/>
</dbReference>
<dbReference type="Gene3D" id="3.30.160.60">
    <property type="entry name" value="Classic Zinc Finger"/>
    <property type="match status" value="1"/>
</dbReference>
<evidence type="ECO:0000313" key="4">
    <source>
        <dbReference type="EMBL" id="RDW24449.1"/>
    </source>
</evidence>
<dbReference type="SMART" id="SM00338">
    <property type="entry name" value="BRLZ"/>
    <property type="match status" value="1"/>
</dbReference>
<dbReference type="EMBL" id="KZ859033">
    <property type="protein sequence ID" value="RDW24449.1"/>
    <property type="molecule type" value="Genomic_DNA"/>
</dbReference>
<dbReference type="InterPro" id="IPR046347">
    <property type="entry name" value="bZIP_sf"/>
</dbReference>
<dbReference type="VEuPathDB" id="FungiDB:YALI1_A22330g"/>
<feature type="region of interest" description="Disordered" evidence="2">
    <location>
        <begin position="169"/>
        <end position="193"/>
    </location>
</feature>
<evidence type="ECO:0000256" key="1">
    <source>
        <dbReference type="SAM" id="Coils"/>
    </source>
</evidence>
<feature type="compositionally biased region" description="Polar residues" evidence="2">
    <location>
        <begin position="271"/>
        <end position="286"/>
    </location>
</feature>
<dbReference type="PROSITE" id="PS50217">
    <property type="entry name" value="BZIP"/>
    <property type="match status" value="1"/>
</dbReference>
<feature type="coiled-coil region" evidence="1">
    <location>
        <begin position="348"/>
        <end position="389"/>
    </location>
</feature>
<feature type="compositionally biased region" description="Low complexity" evidence="2">
    <location>
        <begin position="180"/>
        <end position="193"/>
    </location>
</feature>
<evidence type="ECO:0000313" key="5">
    <source>
        <dbReference type="Proteomes" id="UP000256601"/>
    </source>
</evidence>
<evidence type="ECO:0000259" key="3">
    <source>
        <dbReference type="PROSITE" id="PS50217"/>
    </source>
</evidence>
<proteinExistence type="predicted"/>
<organism evidence="4 5">
    <name type="scientific">Yarrowia lipolytica</name>
    <name type="common">Candida lipolytica</name>
    <dbReference type="NCBI Taxonomy" id="4952"/>
    <lineage>
        <taxon>Eukaryota</taxon>
        <taxon>Fungi</taxon>
        <taxon>Dikarya</taxon>
        <taxon>Ascomycota</taxon>
        <taxon>Saccharomycotina</taxon>
        <taxon>Dipodascomycetes</taxon>
        <taxon>Dipodascales</taxon>
        <taxon>Dipodascales incertae sedis</taxon>
        <taxon>Yarrowia</taxon>
    </lineage>
</organism>
<protein>
    <recommendedName>
        <fullName evidence="3">BZIP domain-containing protein</fullName>
    </recommendedName>
</protein>
<feature type="region of interest" description="Disordered" evidence="2">
    <location>
        <begin position="256"/>
        <end position="286"/>
    </location>
</feature>
<dbReference type="GO" id="GO:0003700">
    <property type="term" value="F:DNA-binding transcription factor activity"/>
    <property type="evidence" value="ECO:0007669"/>
    <property type="project" value="InterPro"/>
</dbReference>
<feature type="domain" description="BZIP" evidence="3">
    <location>
        <begin position="343"/>
        <end position="391"/>
    </location>
</feature>
<gene>
    <name evidence="4" type="ORF">B0I71DRAFT_166151</name>
</gene>
<dbReference type="Pfam" id="PF07716">
    <property type="entry name" value="bZIP_2"/>
    <property type="match status" value="1"/>
</dbReference>
<dbReference type="SUPFAM" id="SSF57959">
    <property type="entry name" value="Leucine zipper domain"/>
    <property type="match status" value="1"/>
</dbReference>
<dbReference type="AlphaFoldDB" id="A0A371C2B3"/>
<accession>A0A371C2B3</accession>
<dbReference type="CDD" id="cd12193">
    <property type="entry name" value="bZIP_GCN4"/>
    <property type="match status" value="1"/>
</dbReference>
<feature type="region of interest" description="Disordered" evidence="2">
    <location>
        <begin position="62"/>
        <end position="99"/>
    </location>
</feature>
<dbReference type="InterPro" id="IPR004827">
    <property type="entry name" value="bZIP"/>
</dbReference>
<keyword evidence="1" id="KW-0175">Coiled coil</keyword>